<gene>
    <name evidence="12" type="ORF">Nkreftii_003168</name>
</gene>
<dbReference type="GO" id="GO:0016491">
    <property type="term" value="F:oxidoreductase activity"/>
    <property type="evidence" value="ECO:0007669"/>
    <property type="project" value="InterPro"/>
</dbReference>
<dbReference type="Proteomes" id="UP000593737">
    <property type="component" value="Chromosome"/>
</dbReference>
<evidence type="ECO:0000256" key="5">
    <source>
        <dbReference type="ARBA" id="ARBA00022723"/>
    </source>
</evidence>
<keyword evidence="7 9" id="KW-0408">Iron</keyword>
<evidence type="ECO:0000313" key="13">
    <source>
        <dbReference type="Proteomes" id="UP000593737"/>
    </source>
</evidence>
<feature type="transmembrane region" description="Helical" evidence="10">
    <location>
        <begin position="157"/>
        <end position="180"/>
    </location>
</feature>
<dbReference type="SUPFAM" id="SSF46626">
    <property type="entry name" value="Cytochrome c"/>
    <property type="match status" value="1"/>
</dbReference>
<dbReference type="Gene3D" id="3.40.30.10">
    <property type="entry name" value="Glutaredoxin"/>
    <property type="match status" value="1"/>
</dbReference>
<keyword evidence="8 10" id="KW-0472">Membrane</keyword>
<keyword evidence="4 10" id="KW-0812">Transmembrane</keyword>
<evidence type="ECO:0000256" key="7">
    <source>
        <dbReference type="ARBA" id="ARBA00023004"/>
    </source>
</evidence>
<evidence type="ECO:0000256" key="10">
    <source>
        <dbReference type="SAM" id="Phobius"/>
    </source>
</evidence>
<reference evidence="12 13" key="1">
    <citation type="journal article" date="2020" name="ISME J.">
        <title>Enrichment and physiological characterization of a novel comammox Nitrospira indicates ammonium inhibition of complete nitrification.</title>
        <authorList>
            <person name="Sakoula D."/>
            <person name="Koch H."/>
            <person name="Frank J."/>
            <person name="Jetten M.S.M."/>
            <person name="van Kessel M.A.H.J."/>
            <person name="Lucker S."/>
        </authorList>
    </citation>
    <scope>NUCLEOTIDE SEQUENCE [LARGE SCALE GENOMIC DNA]</scope>
    <source>
        <strain evidence="12">Comreactor17</strain>
    </source>
</reference>
<comment type="subcellular location">
    <subcellularLocation>
        <location evidence="1">Cell membrane</location>
        <topology evidence="1">Multi-pass membrane protein</topology>
    </subcellularLocation>
</comment>
<evidence type="ECO:0000256" key="3">
    <source>
        <dbReference type="ARBA" id="ARBA00022617"/>
    </source>
</evidence>
<evidence type="ECO:0000256" key="2">
    <source>
        <dbReference type="ARBA" id="ARBA00022475"/>
    </source>
</evidence>
<feature type="transmembrane region" description="Helical" evidence="10">
    <location>
        <begin position="360"/>
        <end position="382"/>
    </location>
</feature>
<dbReference type="InterPro" id="IPR032694">
    <property type="entry name" value="CopC/D"/>
</dbReference>
<dbReference type="GO" id="GO:0006825">
    <property type="term" value="P:copper ion transport"/>
    <property type="evidence" value="ECO:0007669"/>
    <property type="project" value="InterPro"/>
</dbReference>
<dbReference type="SUPFAM" id="SSF52833">
    <property type="entry name" value="Thioredoxin-like"/>
    <property type="match status" value="1"/>
</dbReference>
<evidence type="ECO:0000256" key="1">
    <source>
        <dbReference type="ARBA" id="ARBA00004651"/>
    </source>
</evidence>
<feature type="transmembrane region" description="Helical" evidence="10">
    <location>
        <begin position="236"/>
        <end position="254"/>
    </location>
</feature>
<dbReference type="KEGG" id="nkf:Nkreftii_003168"/>
<feature type="transmembrane region" description="Helical" evidence="10">
    <location>
        <begin position="281"/>
        <end position="304"/>
    </location>
</feature>
<keyword evidence="5 9" id="KW-0479">Metal-binding</keyword>
<feature type="domain" description="Cytochrome c" evidence="11">
    <location>
        <begin position="400"/>
        <end position="488"/>
    </location>
</feature>
<dbReference type="Gene3D" id="1.10.760.10">
    <property type="entry name" value="Cytochrome c-like domain"/>
    <property type="match status" value="1"/>
</dbReference>
<organism evidence="12 13">
    <name type="scientific">Candidatus Nitrospira kreftii</name>
    <dbReference type="NCBI Taxonomy" id="2652173"/>
    <lineage>
        <taxon>Bacteria</taxon>
        <taxon>Pseudomonadati</taxon>
        <taxon>Nitrospirota</taxon>
        <taxon>Nitrospiria</taxon>
        <taxon>Nitrospirales</taxon>
        <taxon>Nitrospiraceae</taxon>
        <taxon>Nitrospira</taxon>
    </lineage>
</organism>
<name>A0A7S8FGH3_9BACT</name>
<dbReference type="InterPro" id="IPR036249">
    <property type="entry name" value="Thioredoxin-like_sf"/>
</dbReference>
<dbReference type="GO" id="GO:0005886">
    <property type="term" value="C:plasma membrane"/>
    <property type="evidence" value="ECO:0007669"/>
    <property type="project" value="UniProtKB-SubCell"/>
</dbReference>
<dbReference type="PANTHER" id="PTHR34820:SF4">
    <property type="entry name" value="INNER MEMBRANE PROTEIN YEBZ"/>
    <property type="match status" value="1"/>
</dbReference>
<evidence type="ECO:0000259" key="11">
    <source>
        <dbReference type="PROSITE" id="PS51007"/>
    </source>
</evidence>
<dbReference type="PANTHER" id="PTHR34820">
    <property type="entry name" value="INNER MEMBRANE PROTEIN YEBZ"/>
    <property type="match status" value="1"/>
</dbReference>
<evidence type="ECO:0000256" key="6">
    <source>
        <dbReference type="ARBA" id="ARBA00022989"/>
    </source>
</evidence>
<dbReference type="InterPro" id="IPR036909">
    <property type="entry name" value="Cyt_c-like_dom_sf"/>
</dbReference>
<dbReference type="Pfam" id="PF00578">
    <property type="entry name" value="AhpC-TSA"/>
    <property type="match status" value="1"/>
</dbReference>
<dbReference type="GO" id="GO:0016209">
    <property type="term" value="F:antioxidant activity"/>
    <property type="evidence" value="ECO:0007669"/>
    <property type="project" value="InterPro"/>
</dbReference>
<feature type="transmembrane region" description="Helical" evidence="10">
    <location>
        <begin position="94"/>
        <end position="114"/>
    </location>
</feature>
<feature type="transmembrane region" description="Helical" evidence="10">
    <location>
        <begin position="51"/>
        <end position="74"/>
    </location>
</feature>
<dbReference type="GO" id="GO:0009055">
    <property type="term" value="F:electron transfer activity"/>
    <property type="evidence" value="ECO:0007669"/>
    <property type="project" value="InterPro"/>
</dbReference>
<dbReference type="InterPro" id="IPR009056">
    <property type="entry name" value="Cyt_c-like_dom"/>
</dbReference>
<dbReference type="InterPro" id="IPR008457">
    <property type="entry name" value="Cu-R_CopD_dom"/>
</dbReference>
<evidence type="ECO:0000313" key="12">
    <source>
        <dbReference type="EMBL" id="QPD05394.1"/>
    </source>
</evidence>
<feature type="transmembrane region" description="Helical" evidence="10">
    <location>
        <begin position="126"/>
        <end position="145"/>
    </location>
</feature>
<dbReference type="Pfam" id="PF05425">
    <property type="entry name" value="CopD"/>
    <property type="match status" value="1"/>
</dbReference>
<sequence length="673" mass="73390">MIEAVGSLFGFLQLASNMMLLGGCVFLAIAEERLTAVEQPWAARLKSTFPWLALLLLIGLFGLLATTTAQATGIGGNALSPQAWLEFLQKTRVGFIWTLRATSALAVLAIVLYVRVSPSARWRYVVCASVSSLTIAFGALSSHSAAEEHALVGTLSYALHLVAASVWFGGLPGVVLVASSPNTRTGTAEERSYAGRMLSRFSALALPIMIVIVVSGIVVANRMIDTNYAGLVATTYGWLLIIKLTLLALILSIASKAKSVWVPSLTQTPEKAAIGGQKLRTWVGVEFILAIILVIVATLLANAIPAKHDVIDNWPYPFRFSIDATWDDWLVRTLVGIGIVFLILTGLTHSLGRKKQWPTLWRIAVPAVLGILGLGATFYPIAVQSYPETYRKTPVPFDAISIANGVDLFAANCVPCHGPQAKGNGVLAKTLPKQPVDLLTEPHTAMHTAGDFFHWLTYGRFNGVMPAFGDKFSEEERWDLLNFLHANARGYQSRIIAPRILPHQPFMATPNFSYTAHDGSSGTLKDYRGKQGLLLVLFSWPESQERLEQLRKAAASITESGTAILAVPMTDLTSKPLTLAMQEMPFPVVTQGAQEISSSYALFRRTISIPDLFGEGTRPKHLEFLFDRFGYLRARWIPAGDGPGWADIDLLVQQITQLEQESEILPPPGDHVH</sequence>
<evidence type="ECO:0000256" key="9">
    <source>
        <dbReference type="PROSITE-ProRule" id="PRU00433"/>
    </source>
</evidence>
<protein>
    <submittedName>
        <fullName evidence="12">Putative copper resistance protein D</fullName>
    </submittedName>
</protein>
<dbReference type="Pfam" id="PF13442">
    <property type="entry name" value="Cytochrome_CBB3"/>
    <property type="match status" value="1"/>
</dbReference>
<accession>A0A7S8FGH3</accession>
<dbReference type="PROSITE" id="PS51007">
    <property type="entry name" value="CYTC"/>
    <property type="match status" value="1"/>
</dbReference>
<dbReference type="InterPro" id="IPR000866">
    <property type="entry name" value="AhpC/TSA"/>
</dbReference>
<keyword evidence="2" id="KW-1003">Cell membrane</keyword>
<keyword evidence="3 9" id="KW-0349">Heme</keyword>
<dbReference type="EMBL" id="CP047423">
    <property type="protein sequence ID" value="QPD05394.1"/>
    <property type="molecule type" value="Genomic_DNA"/>
</dbReference>
<proteinExistence type="predicted"/>
<keyword evidence="6 10" id="KW-1133">Transmembrane helix</keyword>
<dbReference type="GO" id="GO:0020037">
    <property type="term" value="F:heme binding"/>
    <property type="evidence" value="ECO:0007669"/>
    <property type="project" value="InterPro"/>
</dbReference>
<dbReference type="AlphaFoldDB" id="A0A7S8FGH3"/>
<feature type="transmembrane region" description="Helical" evidence="10">
    <location>
        <begin position="201"/>
        <end position="224"/>
    </location>
</feature>
<feature type="transmembrane region" description="Helical" evidence="10">
    <location>
        <begin position="329"/>
        <end position="348"/>
    </location>
</feature>
<evidence type="ECO:0000256" key="4">
    <source>
        <dbReference type="ARBA" id="ARBA00022692"/>
    </source>
</evidence>
<feature type="transmembrane region" description="Helical" evidence="10">
    <location>
        <begin position="6"/>
        <end position="30"/>
    </location>
</feature>
<dbReference type="GO" id="GO:0046872">
    <property type="term" value="F:metal ion binding"/>
    <property type="evidence" value="ECO:0007669"/>
    <property type="project" value="UniProtKB-KW"/>
</dbReference>
<evidence type="ECO:0000256" key="8">
    <source>
        <dbReference type="ARBA" id="ARBA00023136"/>
    </source>
</evidence>